<accession>A0A7Y9DMG7</accession>
<dbReference type="Proteomes" id="UP000521922">
    <property type="component" value="Unassembled WGS sequence"/>
</dbReference>
<protein>
    <submittedName>
        <fullName evidence="1">Uncharacterized protein</fullName>
    </submittedName>
</protein>
<proteinExistence type="predicted"/>
<dbReference type="RefSeq" id="WP_179752933.1">
    <property type="nucleotide sequence ID" value="NZ_BAAAGN010000010.1"/>
</dbReference>
<comment type="caution">
    <text evidence="1">The sequence shown here is derived from an EMBL/GenBank/DDBJ whole genome shotgun (WGS) entry which is preliminary data.</text>
</comment>
<dbReference type="EMBL" id="JACCBB010000001">
    <property type="protein sequence ID" value="NYD23306.1"/>
    <property type="molecule type" value="Genomic_DNA"/>
</dbReference>
<evidence type="ECO:0000313" key="1">
    <source>
        <dbReference type="EMBL" id="NYD23306.1"/>
    </source>
</evidence>
<evidence type="ECO:0000313" key="2">
    <source>
        <dbReference type="Proteomes" id="UP000521922"/>
    </source>
</evidence>
<sequence length="160" mass="17525">MPRRWVPAIAPDDTGVPAHGPLLLSQASGIRAELDHVQAHARPAGLMLHLRLHADGPRAETARWQMIDGPRQKLDPAGGKPPGSEPVLRVALNDLADQVHAKTTSMHTFEDTTTNEVRFVLESSYWINELPVDGRMHVSFTWPQTGLSDAAHTLVLTLPT</sequence>
<name>A0A7Y9DMG7_9ACTN</name>
<dbReference type="AlphaFoldDB" id="A0A7Y9DMG7"/>
<reference evidence="1 2" key="1">
    <citation type="submission" date="2020-07" db="EMBL/GenBank/DDBJ databases">
        <title>Sequencing the genomes of 1000 actinobacteria strains.</title>
        <authorList>
            <person name="Klenk H.-P."/>
        </authorList>
    </citation>
    <scope>NUCLEOTIDE SEQUENCE [LARGE SCALE GENOMIC DNA]</scope>
    <source>
        <strain evidence="1 2">DSM 7487</strain>
    </source>
</reference>
<keyword evidence="2" id="KW-1185">Reference proteome</keyword>
<organism evidence="1 2">
    <name type="scientific">Kineococcus aurantiacus</name>
    <dbReference type="NCBI Taxonomy" id="37633"/>
    <lineage>
        <taxon>Bacteria</taxon>
        <taxon>Bacillati</taxon>
        <taxon>Actinomycetota</taxon>
        <taxon>Actinomycetes</taxon>
        <taxon>Kineosporiales</taxon>
        <taxon>Kineosporiaceae</taxon>
        <taxon>Kineococcus</taxon>
    </lineage>
</organism>
<gene>
    <name evidence="1" type="ORF">BJ968_002846</name>
</gene>